<evidence type="ECO:0000313" key="1">
    <source>
        <dbReference type="EMBL" id="PWF26530.1"/>
    </source>
</evidence>
<evidence type="ECO:0000313" key="2">
    <source>
        <dbReference type="Proteomes" id="UP000245283"/>
    </source>
</evidence>
<gene>
    <name evidence="1" type="ORF">DD236_06680</name>
</gene>
<reference evidence="2" key="1">
    <citation type="submission" date="2018-05" db="EMBL/GenBank/DDBJ databases">
        <authorList>
            <person name="Li Y."/>
        </authorList>
    </citation>
    <scope>NUCLEOTIDE SEQUENCE [LARGE SCALE GENOMIC DNA]</scope>
    <source>
        <strain evidence="2">sk1b4</strain>
    </source>
</reference>
<comment type="caution">
    <text evidence="1">The sequence shown here is derived from an EMBL/GenBank/DDBJ whole genome shotgun (WGS) entry which is preliminary data.</text>
</comment>
<organism evidence="1 2">
    <name type="scientific">Ancrocorticia populi</name>
    <dbReference type="NCBI Taxonomy" id="2175228"/>
    <lineage>
        <taxon>Bacteria</taxon>
        <taxon>Bacillati</taxon>
        <taxon>Actinomycetota</taxon>
        <taxon>Actinomycetes</taxon>
        <taxon>Actinomycetales</taxon>
        <taxon>Actinomycetaceae</taxon>
        <taxon>Ancrocorticia</taxon>
    </lineage>
</organism>
<protein>
    <submittedName>
        <fullName evidence="1">Uncharacterized protein</fullName>
    </submittedName>
</protein>
<proteinExistence type="predicted"/>
<name>A0A2V1KC90_9ACTO</name>
<accession>A0A2V1KC90</accession>
<sequence>MESPRDGAPENPFDDPEFREFAEQMGIVHKPGMAQELMNELAPLLAAEGVDLDAPEGLEDLTEEDLNAALDAATERYNMELHTPTGEDRLAAFEVLNSCAEAIGRGDSGLAGLIIATLHPEGFEPWPAISHVIGVGLGKLDEWGRNADLRKAFTAAKLPHWDWRGTKAAKDVLRTARKGAAFDDLHRLTVTYRGLGLLYGTMLAYSGVIGGAARMWKVDVPGALAELDVPRSPDVRGAIEWLERDHELAEELEDWFVSTYTRLAQNNPGIEDEDLPPLELADLGENLTLAEDITQIFASARGNGINPYTPEGASQILDIVTDMLADANDDDDPEAADSLRDNAHSIRETMTTYAFFRMSYGQNVEAWQSVLDRAEAVRTIGDYELEALESLPFPDDDELRAALATLPIVTAVPELIEWAADAPKGTRNGGLRRVDIEPVAKMLGLDIVGQAKVPRVWQQDHEDQTRYVHSMTEASELNAWIRALDMMDIVTFDGVGFYPASQAMVWEHPEAVSTEELEGFVGAFLTVFLLGPLDSAGNIRKHRYTVNLISILSEVLEFEPMLREFPDGASYGSMLPGRFGIDILEKLGFLTQYPADLENDSRRVLVSGNTMYGAIGPEEIEIPAALQRTIAGVLMVVLNHLRE</sequence>
<dbReference type="Proteomes" id="UP000245283">
    <property type="component" value="Unassembled WGS sequence"/>
</dbReference>
<dbReference type="RefSeq" id="WP_109093603.1">
    <property type="nucleotide sequence ID" value="NZ_QETB01000003.1"/>
</dbReference>
<dbReference type="EMBL" id="QETB01000003">
    <property type="protein sequence ID" value="PWF26530.1"/>
    <property type="molecule type" value="Genomic_DNA"/>
</dbReference>
<keyword evidence="2" id="KW-1185">Reference proteome</keyword>
<dbReference type="AlphaFoldDB" id="A0A2V1KC90"/>
<dbReference type="OrthoDB" id="3714301at2"/>